<name>A0A1H9RFK0_9ACTN</name>
<protein>
    <submittedName>
        <fullName evidence="4">Uncharacterized membrane protein</fullName>
    </submittedName>
</protein>
<dbReference type="InterPro" id="IPR037185">
    <property type="entry name" value="EmrE-like"/>
</dbReference>
<dbReference type="Proteomes" id="UP000182841">
    <property type="component" value="Unassembled WGS sequence"/>
</dbReference>
<sequence>MTAVFALATSLLWGLADFGGGLLSKRLRELTVVVVSQGAACLVLGVIVLATGAWGELDARLLWCAVAAGAIGPVSMLCFYRALAVGPMGVVSPVATLGSVAVPVAVGMALHGERPGLLQALGTLVAVTGVVLAGGVGGGGAPVQQRTVLLTLIAAFGFGATMSLVAEASTTLAGLFLTLFVQRVVNVLVGGGALWVSVRRGTPALPEEGLRAVWTALPALAFVGLADVAANGTYAVAAQHGPVTVAAVLASLYPVVTALAARSVLQERLRALQTAGAGLALLGTVLLASG</sequence>
<feature type="domain" description="EamA" evidence="3">
    <location>
        <begin position="147"/>
        <end position="287"/>
    </location>
</feature>
<evidence type="ECO:0000313" key="5">
    <source>
        <dbReference type="Proteomes" id="UP000182841"/>
    </source>
</evidence>
<dbReference type="OrthoDB" id="68076at2"/>
<evidence type="ECO:0000313" key="4">
    <source>
        <dbReference type="EMBL" id="SER71407.1"/>
    </source>
</evidence>
<feature type="transmembrane region" description="Helical" evidence="2">
    <location>
        <begin position="61"/>
        <end position="83"/>
    </location>
</feature>
<evidence type="ECO:0000259" key="3">
    <source>
        <dbReference type="Pfam" id="PF00892"/>
    </source>
</evidence>
<dbReference type="Pfam" id="PF00892">
    <property type="entry name" value="EamA"/>
    <property type="match status" value="2"/>
</dbReference>
<proteinExistence type="inferred from homology"/>
<feature type="transmembrane region" description="Helical" evidence="2">
    <location>
        <begin position="117"/>
        <end position="136"/>
    </location>
</feature>
<keyword evidence="2" id="KW-1133">Transmembrane helix</keyword>
<evidence type="ECO:0000256" key="1">
    <source>
        <dbReference type="ARBA" id="ARBA00007362"/>
    </source>
</evidence>
<feature type="transmembrane region" description="Helical" evidence="2">
    <location>
        <begin position="243"/>
        <end position="265"/>
    </location>
</feature>
<keyword evidence="5" id="KW-1185">Reference proteome</keyword>
<evidence type="ECO:0000256" key="2">
    <source>
        <dbReference type="SAM" id="Phobius"/>
    </source>
</evidence>
<organism evidence="4 5">
    <name type="scientific">Streptomyces qinglanensis</name>
    <dbReference type="NCBI Taxonomy" id="943816"/>
    <lineage>
        <taxon>Bacteria</taxon>
        <taxon>Bacillati</taxon>
        <taxon>Actinomycetota</taxon>
        <taxon>Actinomycetes</taxon>
        <taxon>Kitasatosporales</taxon>
        <taxon>Streptomycetaceae</taxon>
        <taxon>Streptomyces</taxon>
    </lineage>
</organism>
<dbReference type="STRING" id="943816.AN217_14830"/>
<feature type="transmembrane region" description="Helical" evidence="2">
    <location>
        <begin position="32"/>
        <end position="54"/>
    </location>
</feature>
<dbReference type="SUPFAM" id="SSF103481">
    <property type="entry name" value="Multidrug resistance efflux transporter EmrE"/>
    <property type="match status" value="2"/>
</dbReference>
<dbReference type="PANTHER" id="PTHR22911">
    <property type="entry name" value="ACYL-MALONYL CONDENSING ENZYME-RELATED"/>
    <property type="match status" value="1"/>
</dbReference>
<feature type="transmembrane region" description="Helical" evidence="2">
    <location>
        <begin position="216"/>
        <end position="236"/>
    </location>
</feature>
<comment type="similarity">
    <text evidence="1">Belongs to the EamA transporter family.</text>
</comment>
<accession>A0A1H9RFK0</accession>
<feature type="domain" description="EamA" evidence="3">
    <location>
        <begin position="3"/>
        <end position="133"/>
    </location>
</feature>
<dbReference type="EMBL" id="FOGO01000003">
    <property type="protein sequence ID" value="SER71407.1"/>
    <property type="molecule type" value="Genomic_DNA"/>
</dbReference>
<keyword evidence="2" id="KW-0812">Transmembrane</keyword>
<feature type="transmembrane region" description="Helical" evidence="2">
    <location>
        <begin position="148"/>
        <end position="166"/>
    </location>
</feature>
<keyword evidence="2" id="KW-0472">Membrane</keyword>
<gene>
    <name evidence="4" type="ORF">SAMN05421870_103505</name>
</gene>
<dbReference type="GO" id="GO:0016020">
    <property type="term" value="C:membrane"/>
    <property type="evidence" value="ECO:0007669"/>
    <property type="project" value="InterPro"/>
</dbReference>
<feature type="transmembrane region" description="Helical" evidence="2">
    <location>
        <begin position="89"/>
        <end position="110"/>
    </location>
</feature>
<dbReference type="Gene3D" id="1.10.3730.20">
    <property type="match status" value="1"/>
</dbReference>
<reference evidence="5" key="1">
    <citation type="submission" date="2016-10" db="EMBL/GenBank/DDBJ databases">
        <authorList>
            <person name="Varghese N."/>
            <person name="Submissions S."/>
        </authorList>
    </citation>
    <scope>NUCLEOTIDE SEQUENCE [LARGE SCALE GENOMIC DNA]</scope>
    <source>
        <strain evidence="5">CGMCC 4.6825</strain>
    </source>
</reference>
<dbReference type="RefSeq" id="WP_074999731.1">
    <property type="nucleotide sequence ID" value="NZ_FOGO01000003.1"/>
</dbReference>
<dbReference type="AlphaFoldDB" id="A0A1H9RFK0"/>
<dbReference type="InterPro" id="IPR000620">
    <property type="entry name" value="EamA_dom"/>
</dbReference>
<feature type="transmembrane region" description="Helical" evidence="2">
    <location>
        <begin position="173"/>
        <end position="196"/>
    </location>
</feature>